<keyword evidence="1" id="KW-0812">Transmembrane</keyword>
<feature type="transmembrane region" description="Helical" evidence="1">
    <location>
        <begin position="6"/>
        <end position="26"/>
    </location>
</feature>
<comment type="caution">
    <text evidence="2">The sequence shown here is derived from an EMBL/GenBank/DDBJ whole genome shotgun (WGS) entry which is preliminary data.</text>
</comment>
<evidence type="ECO:0000313" key="2">
    <source>
        <dbReference type="EMBL" id="GAI31119.1"/>
    </source>
</evidence>
<gene>
    <name evidence="2" type="ORF">S06H3_32723</name>
</gene>
<proteinExistence type="predicted"/>
<accession>X1PJR7</accession>
<reference evidence="2" key="1">
    <citation type="journal article" date="2014" name="Front. Microbiol.">
        <title>High frequency of phylogenetically diverse reductive dehalogenase-homologous genes in deep subseafloor sedimentary metagenomes.</title>
        <authorList>
            <person name="Kawai M."/>
            <person name="Futagami T."/>
            <person name="Toyoda A."/>
            <person name="Takaki Y."/>
            <person name="Nishi S."/>
            <person name="Hori S."/>
            <person name="Arai W."/>
            <person name="Tsubouchi T."/>
            <person name="Morono Y."/>
            <person name="Uchiyama I."/>
            <person name="Ito T."/>
            <person name="Fujiyama A."/>
            <person name="Inagaki F."/>
            <person name="Takami H."/>
        </authorList>
    </citation>
    <scope>NUCLEOTIDE SEQUENCE</scope>
    <source>
        <strain evidence="2">Expedition CK06-06</strain>
    </source>
</reference>
<organism evidence="2">
    <name type="scientific">marine sediment metagenome</name>
    <dbReference type="NCBI Taxonomy" id="412755"/>
    <lineage>
        <taxon>unclassified sequences</taxon>
        <taxon>metagenomes</taxon>
        <taxon>ecological metagenomes</taxon>
    </lineage>
</organism>
<name>X1PJR7_9ZZZZ</name>
<dbReference type="AlphaFoldDB" id="X1PJR7"/>
<protein>
    <recommendedName>
        <fullName evidence="3">General secretion pathway GspH domain-containing protein</fullName>
    </recommendedName>
</protein>
<sequence length="112" mass="12841">MNRGLTIIEVLLVIGLLVILTGLVPLSLDFYKSQQLDTHSHGIVRTLRRAQLKAMAIEDDSSFGVYLTNDNYILFKGDSYLNRDKEFDEVFDLPQIINSNKDCPCLWRMVFS</sequence>
<evidence type="ECO:0008006" key="3">
    <source>
        <dbReference type="Google" id="ProtNLM"/>
    </source>
</evidence>
<evidence type="ECO:0000256" key="1">
    <source>
        <dbReference type="SAM" id="Phobius"/>
    </source>
</evidence>
<keyword evidence="1" id="KW-1133">Transmembrane helix</keyword>
<dbReference type="EMBL" id="BARV01019473">
    <property type="protein sequence ID" value="GAI31119.1"/>
    <property type="molecule type" value="Genomic_DNA"/>
</dbReference>
<keyword evidence="1" id="KW-0472">Membrane</keyword>